<dbReference type="GO" id="GO:0006325">
    <property type="term" value="P:chromatin organization"/>
    <property type="evidence" value="ECO:0007669"/>
    <property type="project" value="UniProtKB-KW"/>
</dbReference>
<keyword evidence="11" id="KW-1185">Reference proteome</keyword>
<dbReference type="Pfam" id="PF23320">
    <property type="entry name" value="Zn_SUZ12"/>
    <property type="match status" value="1"/>
</dbReference>
<evidence type="ECO:0000256" key="1">
    <source>
        <dbReference type="ARBA" id="ARBA00007416"/>
    </source>
</evidence>
<evidence type="ECO:0000256" key="2">
    <source>
        <dbReference type="ARBA" id="ARBA00022723"/>
    </source>
</evidence>
<evidence type="ECO:0000256" key="6">
    <source>
        <dbReference type="ARBA" id="ARBA00023015"/>
    </source>
</evidence>
<dbReference type="EnsemblMetazoa" id="SMAR013908-RA">
    <property type="protein sequence ID" value="SMAR013908-PA"/>
    <property type="gene ID" value="SMAR013908"/>
</dbReference>
<evidence type="ECO:0000256" key="3">
    <source>
        <dbReference type="ARBA" id="ARBA00022771"/>
    </source>
</evidence>
<dbReference type="InterPro" id="IPR057540">
    <property type="entry name" value="Znf_SUZ12"/>
</dbReference>
<dbReference type="PROSITE" id="PS00745">
    <property type="entry name" value="RF_PROK_I"/>
    <property type="match status" value="1"/>
</dbReference>
<dbReference type="InterPro" id="IPR019135">
    <property type="entry name" value="Polycomb_protein_VEFS-Box"/>
</dbReference>
<name>T1JJ78_STRMM</name>
<feature type="domain" description="Prokaryotic-type class I peptide chain release factors" evidence="9">
    <location>
        <begin position="80"/>
        <end position="96"/>
    </location>
</feature>
<evidence type="ECO:0000256" key="5">
    <source>
        <dbReference type="ARBA" id="ARBA00022853"/>
    </source>
</evidence>
<reference evidence="10" key="2">
    <citation type="submission" date="2015-02" db="UniProtKB">
        <authorList>
            <consortium name="EnsemblMetazoa"/>
        </authorList>
    </citation>
    <scope>IDENTIFICATION</scope>
</reference>
<dbReference type="CDD" id="cd21740">
    <property type="entry name" value="C2_II_SUZ12"/>
    <property type="match status" value="1"/>
</dbReference>
<keyword evidence="3" id="KW-0863">Zinc-finger</keyword>
<dbReference type="GO" id="GO:0016586">
    <property type="term" value="C:RSC-type complex"/>
    <property type="evidence" value="ECO:0007669"/>
    <property type="project" value="TreeGrafter"/>
</dbReference>
<dbReference type="HOGENOM" id="CLU_363039_0_0_1"/>
<evidence type="ECO:0000256" key="4">
    <source>
        <dbReference type="ARBA" id="ARBA00022833"/>
    </source>
</evidence>
<dbReference type="GO" id="GO:0035098">
    <property type="term" value="C:ESC/E(Z) complex"/>
    <property type="evidence" value="ECO:0007669"/>
    <property type="project" value="TreeGrafter"/>
</dbReference>
<dbReference type="PANTHER" id="PTHR22597">
    <property type="entry name" value="POLYCOMB GROUP PROTEIN"/>
    <property type="match status" value="1"/>
</dbReference>
<dbReference type="Gene3D" id="3.30.160.20">
    <property type="match status" value="1"/>
</dbReference>
<dbReference type="PhylomeDB" id="T1JJ78"/>
<dbReference type="Proteomes" id="UP000014500">
    <property type="component" value="Unassembled WGS sequence"/>
</dbReference>
<proteinExistence type="inferred from homology"/>
<dbReference type="eggNOG" id="KOG2350">
    <property type="taxonomic scope" value="Eukaryota"/>
</dbReference>
<dbReference type="Pfam" id="PF09733">
    <property type="entry name" value="VEFS-Box"/>
    <property type="match status" value="1"/>
</dbReference>
<keyword evidence="4" id="KW-0862">Zinc</keyword>
<organism evidence="10 11">
    <name type="scientific">Strigamia maritima</name>
    <name type="common">European centipede</name>
    <name type="synonym">Geophilus maritimus</name>
    <dbReference type="NCBI Taxonomy" id="126957"/>
    <lineage>
        <taxon>Eukaryota</taxon>
        <taxon>Metazoa</taxon>
        <taxon>Ecdysozoa</taxon>
        <taxon>Arthropoda</taxon>
        <taxon>Myriapoda</taxon>
        <taxon>Chilopoda</taxon>
        <taxon>Pleurostigmophora</taxon>
        <taxon>Geophilomorpha</taxon>
        <taxon>Linotaeniidae</taxon>
        <taxon>Strigamia</taxon>
    </lineage>
</organism>
<dbReference type="CDD" id="cd21551">
    <property type="entry name" value="VEFS-box_SUZ12"/>
    <property type="match status" value="1"/>
</dbReference>
<dbReference type="Pfam" id="PF00472">
    <property type="entry name" value="RF-1"/>
    <property type="match status" value="1"/>
</dbReference>
<dbReference type="EMBL" id="JH432213">
    <property type="status" value="NOT_ANNOTATED_CDS"/>
    <property type="molecule type" value="Genomic_DNA"/>
</dbReference>
<dbReference type="SUPFAM" id="SSF110916">
    <property type="entry name" value="Peptidyl-tRNA hydrolase domain-like"/>
    <property type="match status" value="1"/>
</dbReference>
<dbReference type="InterPro" id="IPR000352">
    <property type="entry name" value="Pep_chain_release_fac_I"/>
</dbReference>
<feature type="compositionally biased region" description="Low complexity" evidence="8">
    <location>
        <begin position="452"/>
        <end position="462"/>
    </location>
</feature>
<evidence type="ECO:0000256" key="8">
    <source>
        <dbReference type="SAM" id="MobiDB-lite"/>
    </source>
</evidence>
<keyword evidence="7" id="KW-0804">Transcription</keyword>
<sequence length="770" mass="88093">MYPSFYASATLARNFTPRRPWMNVRQMLFYDYRSAYSLDKVYPNSSLQISKQVQTPEHKDNNNQFTGYIPVDQLEITYSRSAGPGGQNVNKVNSKVDVRFHVATAKWLDANIKEKILEKHRDNMNNEGYLIFRSDKTRTQMLNLADCLDKIRNFIWQACLFKCKVESKEMEMVRLASSPGKIKNEERTIIYSLRYPQCFRSPAAGNVLLCGVGFPRFRRWRESVLEISSFLKMPPKKRDKEPDAGKHSVYEQMQADHELFLQAFEKPTQIYRYLRTRNLVSPIFLERTLSYMKHRMSRTHKKRARFKSASILDTILAKNKEIQQEEFSGFMTLTFTGFLDPNKNYDAKDSVLVETILLKICHKKRKDVASPIMQTSFGKSEVACNPDPSNPPLSSWAVSVPSNTFNLNNNGHLVKSYVLLLRVSSATDGATRNGEDEDETPPAKKARRNGRATLTDSTTAAAGTTSAAATVNMFGAELIVYDKHNRCLLTDGQYELVLQQVATKGSSPRKSNSWETFLDSKEKQTEAREDLHCPWCSLNCAKLYSLLKHLKTCHSRFVFTYTAHSKGARIDVSINECYDGSYAGNPHEIHTPGFAFSRNGPVRRTPVTNVMVCRPKRPPPSLSEFLEPDDSEFDGPRPYVTGHNRLYHHTLTCLPVRPQEIDVDSEGENDPNWLRTKTKLMIDEFTDVNEGEKELMKIWNLHVMKQGFVGDCQISLACSMFVQNHGREVIERNLYKNFILHMSSLYDFGLITGVVIYQTIRELQVLADSI</sequence>
<dbReference type="eggNOG" id="KOG3429">
    <property type="taxonomic scope" value="Eukaryota"/>
</dbReference>
<dbReference type="GO" id="GO:0031490">
    <property type="term" value="F:chromatin DNA binding"/>
    <property type="evidence" value="ECO:0007669"/>
    <property type="project" value="TreeGrafter"/>
</dbReference>
<keyword evidence="5" id="KW-0156">Chromatin regulator</keyword>
<dbReference type="STRING" id="126957.T1JJ78"/>
<dbReference type="GO" id="GO:0003747">
    <property type="term" value="F:translation release factor activity"/>
    <property type="evidence" value="ECO:0007669"/>
    <property type="project" value="InterPro"/>
</dbReference>
<dbReference type="GO" id="GO:0008270">
    <property type="term" value="F:zinc ion binding"/>
    <property type="evidence" value="ECO:0007669"/>
    <property type="project" value="UniProtKB-KW"/>
</dbReference>
<accession>T1JJ78</accession>
<evidence type="ECO:0000256" key="7">
    <source>
        <dbReference type="ARBA" id="ARBA00023163"/>
    </source>
</evidence>
<comment type="similarity">
    <text evidence="1">Belongs to the VEFS (VRN2-EMF2-FIS2-SU(Z)12) family.</text>
</comment>
<feature type="region of interest" description="Disordered" evidence="8">
    <location>
        <begin position="428"/>
        <end position="462"/>
    </location>
</feature>
<dbReference type="CDD" id="cd21750">
    <property type="entry name" value="ZnB-Zn_SUZ12"/>
    <property type="match status" value="1"/>
</dbReference>
<reference evidence="11" key="1">
    <citation type="submission" date="2011-05" db="EMBL/GenBank/DDBJ databases">
        <authorList>
            <person name="Richards S.R."/>
            <person name="Qu J."/>
            <person name="Jiang H."/>
            <person name="Jhangiani S.N."/>
            <person name="Agravi P."/>
            <person name="Goodspeed R."/>
            <person name="Gross S."/>
            <person name="Mandapat C."/>
            <person name="Jackson L."/>
            <person name="Mathew T."/>
            <person name="Pu L."/>
            <person name="Thornton R."/>
            <person name="Saada N."/>
            <person name="Wilczek-Boney K.B."/>
            <person name="Lee S."/>
            <person name="Kovar C."/>
            <person name="Wu Y."/>
            <person name="Scherer S.E."/>
            <person name="Worley K.C."/>
            <person name="Muzny D.M."/>
            <person name="Gibbs R."/>
        </authorList>
    </citation>
    <scope>NUCLEOTIDE SEQUENCE</scope>
    <source>
        <strain evidence="11">Brora</strain>
    </source>
</reference>
<evidence type="ECO:0000313" key="10">
    <source>
        <dbReference type="EnsemblMetazoa" id="SMAR013908-PA"/>
    </source>
</evidence>
<dbReference type="PANTHER" id="PTHR22597:SF0">
    <property type="entry name" value="POLYCOMB PROTEIN SUZ12"/>
    <property type="match status" value="1"/>
</dbReference>
<dbReference type="OMA" id="ERENDPP"/>
<protein>
    <recommendedName>
        <fullName evidence="9">Prokaryotic-type class I peptide chain release factors domain-containing protein</fullName>
    </recommendedName>
</protein>
<keyword evidence="2" id="KW-0479">Metal-binding</keyword>
<evidence type="ECO:0000259" key="9">
    <source>
        <dbReference type="PROSITE" id="PS00745"/>
    </source>
</evidence>
<dbReference type="AlphaFoldDB" id="T1JJ78"/>
<keyword evidence="6" id="KW-0805">Transcription regulation</keyword>
<evidence type="ECO:0000313" key="11">
    <source>
        <dbReference type="Proteomes" id="UP000014500"/>
    </source>
</evidence>